<reference evidence="2 3" key="1">
    <citation type="submission" date="2015-01" db="EMBL/GenBank/DDBJ databases">
        <title>Comparative genomics of non-oral Prevotella species.</title>
        <authorList>
            <person name="Accetto T."/>
            <person name="Nograsek B."/>
            <person name="Avgustin G."/>
        </authorList>
    </citation>
    <scope>NUCLEOTIDE SEQUENCE [LARGE SCALE GENOMIC DNA]</scope>
    <source>
        <strain evidence="2 3">P5-119</strain>
    </source>
</reference>
<evidence type="ECO:0000313" key="3">
    <source>
        <dbReference type="Proteomes" id="UP000032046"/>
    </source>
</evidence>
<dbReference type="PROSITE" id="PS51257">
    <property type="entry name" value="PROKAR_LIPOPROTEIN"/>
    <property type="match status" value="1"/>
</dbReference>
<dbReference type="STRING" id="1602171.ST44_05715"/>
<accession>A0A0D0HDF3</accession>
<dbReference type="InterPro" id="IPR025324">
    <property type="entry name" value="DUF4230"/>
</dbReference>
<gene>
    <name evidence="2" type="ORF">ST44_05715</name>
</gene>
<dbReference type="Pfam" id="PF14014">
    <property type="entry name" value="DUF4230"/>
    <property type="match status" value="1"/>
</dbReference>
<sequence length="226" mass="25844">MNRLYFNFLIVFAALAVAGCSRKQTPRQQPESVDTIPMLVMQVQKCSRLYTAEYKMHKIITHDDEIRMKGKFLNQDYDVALPMGSRKIAIPIDATVKAYIDLSSFSEKNVRRVGDKIDVTLPDPRIEMTSSRINHGEIRKYVALTRQNFSDKEMAGYEQQGRQAIINDIPQTGIMEMAKESAARVMVPFFVGMGFNEKDITISFRKDFSDNEIKKMIVTASDAERK</sequence>
<proteinExistence type="predicted"/>
<organism evidence="2 3">
    <name type="scientific">Prevotella pectinovora</name>
    <dbReference type="NCBI Taxonomy" id="1602169"/>
    <lineage>
        <taxon>Bacteria</taxon>
        <taxon>Pseudomonadati</taxon>
        <taxon>Bacteroidota</taxon>
        <taxon>Bacteroidia</taxon>
        <taxon>Bacteroidales</taxon>
        <taxon>Prevotellaceae</taxon>
        <taxon>Prevotella</taxon>
    </lineage>
</organism>
<dbReference type="Proteomes" id="UP000032046">
    <property type="component" value="Unassembled WGS sequence"/>
</dbReference>
<dbReference type="EMBL" id="JXQK01000051">
    <property type="protein sequence ID" value="KIP62814.1"/>
    <property type="molecule type" value="Genomic_DNA"/>
</dbReference>
<keyword evidence="1" id="KW-0732">Signal</keyword>
<evidence type="ECO:0000256" key="1">
    <source>
        <dbReference type="SAM" id="SignalP"/>
    </source>
</evidence>
<name>A0A0D0HDF3_9BACT</name>
<feature type="chain" id="PRO_5002223309" evidence="1">
    <location>
        <begin position="19"/>
        <end position="226"/>
    </location>
</feature>
<feature type="signal peptide" evidence="1">
    <location>
        <begin position="1"/>
        <end position="18"/>
    </location>
</feature>
<protein>
    <submittedName>
        <fullName evidence="2">Lipoprotein</fullName>
    </submittedName>
</protein>
<evidence type="ECO:0000313" key="2">
    <source>
        <dbReference type="EMBL" id="KIP62814.1"/>
    </source>
</evidence>
<dbReference type="AlphaFoldDB" id="A0A0D0HDF3"/>
<keyword evidence="3" id="KW-1185">Reference proteome</keyword>
<comment type="caution">
    <text evidence="2">The sequence shown here is derived from an EMBL/GenBank/DDBJ whole genome shotgun (WGS) entry which is preliminary data.</text>
</comment>
<keyword evidence="2" id="KW-0449">Lipoprotein</keyword>